<feature type="binding site" evidence="1">
    <location>
        <position position="39"/>
    </location>
    <ligand>
        <name>[4Fe-4S] cluster</name>
        <dbReference type="ChEBI" id="CHEBI:49883"/>
    </ligand>
</feature>
<dbReference type="InterPro" id="IPR001539">
    <property type="entry name" value="Peptidase_U32"/>
</dbReference>
<dbReference type="EMBL" id="JBDPZN010000001">
    <property type="protein sequence ID" value="MEO3681107.1"/>
    <property type="molecule type" value="Genomic_DNA"/>
</dbReference>
<feature type="binding site" evidence="1">
    <location>
        <position position="193"/>
    </location>
    <ligand>
        <name>[4Fe-4S] cluster</name>
        <dbReference type="ChEBI" id="CHEBI:49883"/>
    </ligand>
</feature>
<comment type="caution">
    <text evidence="2">The sequence shown here is derived from an EMBL/GenBank/DDBJ whole genome shotgun (WGS) entry which is preliminary data.</text>
</comment>
<comment type="subunit">
    <text evidence="1">Forms a heterodimer with UbiU.</text>
</comment>
<gene>
    <name evidence="1" type="primary">ubiV</name>
    <name evidence="2" type="ORF">ABHN84_02250</name>
</gene>
<dbReference type="HAMAP" id="MF_02233">
    <property type="entry name" value="UbiV"/>
    <property type="match status" value="1"/>
</dbReference>
<evidence type="ECO:0000313" key="3">
    <source>
        <dbReference type="Proteomes" id="UP001477278"/>
    </source>
</evidence>
<feature type="binding site" evidence="1">
    <location>
        <position position="189"/>
    </location>
    <ligand>
        <name>[4Fe-4S] cluster</name>
        <dbReference type="ChEBI" id="CHEBI:49883"/>
    </ligand>
</feature>
<evidence type="ECO:0000313" key="2">
    <source>
        <dbReference type="EMBL" id="MEO3681107.1"/>
    </source>
</evidence>
<dbReference type="PANTHER" id="PTHR30217:SF11">
    <property type="entry name" value="UBIQUINONE BIOSYNTHESIS PROTEIN UBIV"/>
    <property type="match status" value="1"/>
</dbReference>
<comment type="pathway">
    <text evidence="1">Cofactor biosynthesis; ubiquinone biosynthesis.</text>
</comment>
<feature type="binding site" evidence="1">
    <location>
        <position position="176"/>
    </location>
    <ligand>
        <name>[4Fe-4S] cluster</name>
        <dbReference type="ChEBI" id="CHEBI:49883"/>
    </ligand>
</feature>
<dbReference type="Proteomes" id="UP001477278">
    <property type="component" value="Unassembled WGS sequence"/>
</dbReference>
<keyword evidence="1" id="KW-0004">4Fe-4S</keyword>
<reference evidence="2 3" key="1">
    <citation type="submission" date="2024-05" db="EMBL/GenBank/DDBJ databases">
        <title>Genome sequencing of Marine Estuary Bacteria, Shewanella vesiculosa and S. baltica, and Pseudomonas syringae.</title>
        <authorList>
            <person name="Gurung A."/>
            <person name="Maclea K.S."/>
        </authorList>
    </citation>
    <scope>NUCLEOTIDE SEQUENCE [LARGE SCALE GENOMIC DNA]</scope>
    <source>
        <strain evidence="2 3">1A</strain>
    </source>
</reference>
<keyword evidence="1" id="KW-0411">Iron-sulfur</keyword>
<keyword evidence="1" id="KW-0408">Iron</keyword>
<dbReference type="Pfam" id="PF01136">
    <property type="entry name" value="Peptidase_U32"/>
    <property type="match status" value="1"/>
</dbReference>
<dbReference type="InterPro" id="IPR051454">
    <property type="entry name" value="RNA/ubiquinone_mod_enzymes"/>
</dbReference>
<dbReference type="RefSeq" id="WP_347689506.1">
    <property type="nucleotide sequence ID" value="NZ_JBDPZN010000001.1"/>
</dbReference>
<keyword evidence="1" id="KW-0831">Ubiquinone biosynthesis</keyword>
<keyword evidence="1" id="KW-0479">Metal-binding</keyword>
<protein>
    <recommendedName>
        <fullName evidence="1">Ubiquinone biosynthesis protein UbiV</fullName>
    </recommendedName>
</protein>
<organism evidence="2 3">
    <name type="scientific">Shewanella vesiculosa</name>
    <dbReference type="NCBI Taxonomy" id="518738"/>
    <lineage>
        <taxon>Bacteria</taxon>
        <taxon>Pseudomonadati</taxon>
        <taxon>Pseudomonadota</taxon>
        <taxon>Gammaproteobacteria</taxon>
        <taxon>Alteromonadales</taxon>
        <taxon>Shewanellaceae</taxon>
        <taxon>Shewanella</taxon>
    </lineage>
</organism>
<dbReference type="PANTHER" id="PTHR30217">
    <property type="entry name" value="PEPTIDASE U32 FAMILY"/>
    <property type="match status" value="1"/>
</dbReference>
<proteinExistence type="inferred from homology"/>
<accession>A0ABV0FME7</accession>
<dbReference type="NCBIfam" id="NF011991">
    <property type="entry name" value="PRK15447.1"/>
    <property type="match status" value="1"/>
</dbReference>
<sequence>MKISLAPISYCWSKPDVELFYQQVALSHIDTVYLGETVCSRRRELKFNDYLDLANMLKSHGKHVVLSTMALIEAQSELSELKKAIENGDFSIEANDMAAVHYAQQAKVPFVCGPMINNYNRASLDLLHKKGMFRFVMPCELSQQWLSRIINQGDKPKFEIEVLGHGYMPLALSARCFTAKHYQLPKDKCQTICQRHSKGLLAQTQESQPLLRLNGIQTQSAAQINLINQIPQMITMGVDYWRISPNKLTDIDLGSELASALQQVTNDPFNTEELFNQQFNHKQHTAIIHHHCNGYWFGLPGMDYRQENQETVFPS</sequence>
<evidence type="ECO:0000256" key="1">
    <source>
        <dbReference type="HAMAP-Rule" id="MF_02233"/>
    </source>
</evidence>
<comment type="cofactor">
    <cofactor evidence="1">
        <name>[4Fe-4S] cluster</name>
        <dbReference type="ChEBI" id="CHEBI:49883"/>
    </cofactor>
</comment>
<dbReference type="InterPro" id="IPR043693">
    <property type="entry name" value="UbiV"/>
</dbReference>
<comment type="function">
    <text evidence="1">Required for O(2)-independent ubiquinone (coenzyme Q) biosynthesis. Together with UbiU, is essential for the C6-hydroxylation reaction in the oxygen-independent ubiquinone biosynthesis pathway.</text>
</comment>
<comment type="similarity">
    <text evidence="1">Belongs to the peptidase U32 family. UbiV subfamily.</text>
</comment>
<keyword evidence="3" id="KW-1185">Reference proteome</keyword>
<name>A0ABV0FME7_9GAMM</name>